<accession>A0A9X1QV92</accession>
<evidence type="ECO:0000313" key="2">
    <source>
        <dbReference type="Proteomes" id="UP001139461"/>
    </source>
</evidence>
<dbReference type="AlphaFoldDB" id="A0A9X1QV92"/>
<name>A0A9X1QV92_9FLAO</name>
<keyword evidence="2" id="KW-1185">Reference proteome</keyword>
<dbReference type="RefSeq" id="WP_237603169.1">
    <property type="nucleotide sequence ID" value="NZ_JAIRBA010000018.1"/>
</dbReference>
<dbReference type="EMBL" id="JAIRBA010000018">
    <property type="protein sequence ID" value="MCG2419380.1"/>
    <property type="molecule type" value="Genomic_DNA"/>
</dbReference>
<reference evidence="1" key="1">
    <citation type="submission" date="2021-09" db="EMBL/GenBank/DDBJ databases">
        <title>Genome of Aequorivita sp. strain F47161.</title>
        <authorList>
            <person name="Wang Y."/>
        </authorList>
    </citation>
    <scope>NUCLEOTIDE SEQUENCE</scope>
    <source>
        <strain evidence="1">F47161</strain>
    </source>
</reference>
<proteinExistence type="predicted"/>
<protein>
    <submittedName>
        <fullName evidence="1">Uncharacterized protein</fullName>
    </submittedName>
</protein>
<comment type="caution">
    <text evidence="1">The sequence shown here is derived from an EMBL/GenBank/DDBJ whole genome shotgun (WGS) entry which is preliminary data.</text>
</comment>
<dbReference type="Proteomes" id="UP001139461">
    <property type="component" value="Unassembled WGS sequence"/>
</dbReference>
<organism evidence="1 2">
    <name type="scientific">Aequorivita vitellina</name>
    <dbReference type="NCBI Taxonomy" id="2874475"/>
    <lineage>
        <taxon>Bacteria</taxon>
        <taxon>Pseudomonadati</taxon>
        <taxon>Bacteroidota</taxon>
        <taxon>Flavobacteriia</taxon>
        <taxon>Flavobacteriales</taxon>
        <taxon>Flavobacteriaceae</taxon>
        <taxon>Aequorivita</taxon>
    </lineage>
</organism>
<gene>
    <name evidence="1" type="ORF">K8089_10125</name>
</gene>
<evidence type="ECO:0000313" key="1">
    <source>
        <dbReference type="EMBL" id="MCG2419380.1"/>
    </source>
</evidence>
<sequence>MAILLCAVALFLVFLLMRNQELKVVSDNQHKKEIEKLEILRRQPILSENYSIAKSVCNRLGKIYRKGSDFENEGDFKFHIIQDTSNYILAKGIIARLKRLEVRFVFSHEESVIKLNLDISNTVDNKIIIKTEQSFYQKSDDFIVDFVTSFVENNTKK</sequence>